<dbReference type="RefSeq" id="WP_185277696.1">
    <property type="nucleotide sequence ID" value="NZ_CP043641.1"/>
</dbReference>
<dbReference type="Proteomes" id="UP000515511">
    <property type="component" value="Chromosome"/>
</dbReference>
<sequence>MRRELFDSTAIASAGYDADTAVLEIEFGSGGVYRYLLVPPRVWRELQEADSPGRYFAESVRDRFPEEWVP</sequence>
<dbReference type="AlphaFoldDB" id="A0A7G6Y7S0"/>
<reference evidence="3" key="1">
    <citation type="submission" date="2019-09" db="EMBL/GenBank/DDBJ databases">
        <title>Antimicrobial potential of Antarctic Bacteria.</title>
        <authorList>
            <person name="Benaud N."/>
            <person name="Edwards R.J."/>
            <person name="Ferrari B.C."/>
        </authorList>
    </citation>
    <scope>NUCLEOTIDE SEQUENCE [LARGE SCALE GENOMIC DNA]</scope>
    <source>
        <strain evidence="3">INR9</strain>
    </source>
</reference>
<dbReference type="EMBL" id="CP043641">
    <property type="protein sequence ID" value="QNE34535.1"/>
    <property type="molecule type" value="Genomic_DNA"/>
</dbReference>
<gene>
    <name evidence="2" type="ORF">F1C12_04935</name>
</gene>
<proteinExistence type="predicted"/>
<dbReference type="Pfam" id="PF13619">
    <property type="entry name" value="KTSC"/>
    <property type="match status" value="1"/>
</dbReference>
<evidence type="ECO:0000313" key="3">
    <source>
        <dbReference type="Proteomes" id="UP000515511"/>
    </source>
</evidence>
<evidence type="ECO:0000313" key="2">
    <source>
        <dbReference type="EMBL" id="QNE34535.1"/>
    </source>
</evidence>
<name>A0A7G6Y7S0_9MICO</name>
<dbReference type="KEGG" id="lse:F1C12_04935"/>
<protein>
    <submittedName>
        <fullName evidence="2">KTSC domain-containing protein</fullName>
    </submittedName>
</protein>
<evidence type="ECO:0000259" key="1">
    <source>
        <dbReference type="Pfam" id="PF13619"/>
    </source>
</evidence>
<accession>A0A7G6Y7S0</accession>
<organism evidence="2 3">
    <name type="scientific">Leifsonia shinshuensis</name>
    <dbReference type="NCBI Taxonomy" id="150026"/>
    <lineage>
        <taxon>Bacteria</taxon>
        <taxon>Bacillati</taxon>
        <taxon>Actinomycetota</taxon>
        <taxon>Actinomycetes</taxon>
        <taxon>Micrococcales</taxon>
        <taxon>Microbacteriaceae</taxon>
        <taxon>Leifsonia</taxon>
    </lineage>
</organism>
<dbReference type="InterPro" id="IPR025309">
    <property type="entry name" value="KTSC_dom"/>
</dbReference>
<feature type="domain" description="KTSC" evidence="1">
    <location>
        <begin position="7"/>
        <end position="64"/>
    </location>
</feature>